<dbReference type="SUPFAM" id="SSF53474">
    <property type="entry name" value="alpha/beta-Hydrolases"/>
    <property type="match status" value="1"/>
</dbReference>
<proteinExistence type="predicted"/>
<gene>
    <name evidence="3" type="ORF">BD289DRAFT_394968</name>
</gene>
<dbReference type="PANTHER" id="PTHR48070">
    <property type="entry name" value="ESTERASE OVCA2"/>
    <property type="match status" value="1"/>
</dbReference>
<dbReference type="Pfam" id="PF03959">
    <property type="entry name" value="FSH1"/>
    <property type="match status" value="1"/>
</dbReference>
<evidence type="ECO:0000256" key="1">
    <source>
        <dbReference type="ARBA" id="ARBA00022801"/>
    </source>
</evidence>
<evidence type="ECO:0000313" key="4">
    <source>
        <dbReference type="Proteomes" id="UP000241462"/>
    </source>
</evidence>
<dbReference type="EMBL" id="KZ678536">
    <property type="protein sequence ID" value="PSR80252.1"/>
    <property type="molecule type" value="Genomic_DNA"/>
</dbReference>
<feature type="domain" description="Serine hydrolase" evidence="2">
    <location>
        <begin position="2"/>
        <end position="256"/>
    </location>
</feature>
<dbReference type="InterPro" id="IPR050593">
    <property type="entry name" value="LovG"/>
</dbReference>
<evidence type="ECO:0000259" key="2">
    <source>
        <dbReference type="Pfam" id="PF03959"/>
    </source>
</evidence>
<dbReference type="GO" id="GO:0016787">
    <property type="term" value="F:hydrolase activity"/>
    <property type="evidence" value="ECO:0007669"/>
    <property type="project" value="UniProtKB-KW"/>
</dbReference>
<name>A0A2T2ZZT9_9PEZI</name>
<keyword evidence="4" id="KW-1185">Reference proteome</keyword>
<protein>
    <submittedName>
        <fullName evidence="3">Inducible nitrate reductase 2</fullName>
    </submittedName>
</protein>
<dbReference type="GO" id="GO:0005634">
    <property type="term" value="C:nucleus"/>
    <property type="evidence" value="ECO:0007669"/>
    <property type="project" value="TreeGrafter"/>
</dbReference>
<sequence>MVRILALHGVGSSGALLKSQLAPLMLQLGTKYQFVFMDGAIERPRGPGMPAASSGPFYSYTTGYSPREITEALEDIDIFIEDFGPFDGILGFSQGASMAMAYILQHQKAHGVGSSPFQFAILFSSVAVFSPDPYDFKDVIGGIHARGSPLENTSEDAFRKYLHLTFDVAKKIGAVSTDYNTDFWQSESIDMVPRIMHPGIYLDRIDLPTVHVMGRRDLPSMLEQSNLSHKLCQPLSTKLYTHQGGHGLPLSTVDVKAVGNLIEWAEEEGLRHHHLSSL</sequence>
<dbReference type="InterPro" id="IPR005645">
    <property type="entry name" value="FSH-like_dom"/>
</dbReference>
<dbReference type="OrthoDB" id="2094269at2759"/>
<dbReference type="GO" id="GO:0019748">
    <property type="term" value="P:secondary metabolic process"/>
    <property type="evidence" value="ECO:0007669"/>
    <property type="project" value="TreeGrafter"/>
</dbReference>
<dbReference type="Proteomes" id="UP000241462">
    <property type="component" value="Unassembled WGS sequence"/>
</dbReference>
<dbReference type="Gene3D" id="3.40.50.1820">
    <property type="entry name" value="alpha/beta hydrolase"/>
    <property type="match status" value="1"/>
</dbReference>
<dbReference type="AlphaFoldDB" id="A0A2T2ZZT9"/>
<keyword evidence="1" id="KW-0378">Hydrolase</keyword>
<reference evidence="3 4" key="1">
    <citation type="journal article" date="2018" name="Mycol. Prog.">
        <title>Coniella lustricola, a new species from submerged detritus.</title>
        <authorList>
            <person name="Raudabaugh D.B."/>
            <person name="Iturriaga T."/>
            <person name="Carver A."/>
            <person name="Mondo S."/>
            <person name="Pangilinan J."/>
            <person name="Lipzen A."/>
            <person name="He G."/>
            <person name="Amirebrahimi M."/>
            <person name="Grigoriev I.V."/>
            <person name="Miller A.N."/>
        </authorList>
    </citation>
    <scope>NUCLEOTIDE SEQUENCE [LARGE SCALE GENOMIC DNA]</scope>
    <source>
        <strain evidence="3 4">B22-T-1</strain>
    </source>
</reference>
<organism evidence="3 4">
    <name type="scientific">Coniella lustricola</name>
    <dbReference type="NCBI Taxonomy" id="2025994"/>
    <lineage>
        <taxon>Eukaryota</taxon>
        <taxon>Fungi</taxon>
        <taxon>Dikarya</taxon>
        <taxon>Ascomycota</taxon>
        <taxon>Pezizomycotina</taxon>
        <taxon>Sordariomycetes</taxon>
        <taxon>Sordariomycetidae</taxon>
        <taxon>Diaporthales</taxon>
        <taxon>Schizoparmaceae</taxon>
        <taxon>Coniella</taxon>
    </lineage>
</organism>
<evidence type="ECO:0000313" key="3">
    <source>
        <dbReference type="EMBL" id="PSR80252.1"/>
    </source>
</evidence>
<dbReference type="InParanoid" id="A0A2T2ZZT9"/>
<dbReference type="InterPro" id="IPR029058">
    <property type="entry name" value="AB_hydrolase_fold"/>
</dbReference>
<dbReference type="PANTHER" id="PTHR48070:SF4">
    <property type="entry name" value="ESTERASE ALNB"/>
    <property type="match status" value="1"/>
</dbReference>
<dbReference type="GO" id="GO:0005737">
    <property type="term" value="C:cytoplasm"/>
    <property type="evidence" value="ECO:0007669"/>
    <property type="project" value="TreeGrafter"/>
</dbReference>
<accession>A0A2T2ZZT9</accession>